<evidence type="ECO:0000256" key="5">
    <source>
        <dbReference type="ARBA" id="ARBA00023098"/>
    </source>
</evidence>
<organism evidence="7 8">
    <name type="scientific">Pleomorphomonas diazotrophica</name>
    <dbReference type="NCBI Taxonomy" id="1166257"/>
    <lineage>
        <taxon>Bacteria</taxon>
        <taxon>Pseudomonadati</taxon>
        <taxon>Pseudomonadota</taxon>
        <taxon>Alphaproteobacteria</taxon>
        <taxon>Hyphomicrobiales</taxon>
        <taxon>Pleomorphomonadaceae</taxon>
        <taxon>Pleomorphomonas</taxon>
    </lineage>
</organism>
<dbReference type="PIRSF" id="PIRSF003085">
    <property type="entry name" value="CMAS"/>
    <property type="match status" value="1"/>
</dbReference>
<dbReference type="AlphaFoldDB" id="A0A1I4U9T2"/>
<evidence type="ECO:0000256" key="6">
    <source>
        <dbReference type="PIRSR" id="PIRSR003085-1"/>
    </source>
</evidence>
<dbReference type="InterPro" id="IPR003333">
    <property type="entry name" value="CMAS"/>
</dbReference>
<evidence type="ECO:0000256" key="4">
    <source>
        <dbReference type="ARBA" id="ARBA00022691"/>
    </source>
</evidence>
<keyword evidence="2 7" id="KW-0489">Methyltransferase</keyword>
<keyword evidence="8" id="KW-1185">Reference proteome</keyword>
<dbReference type="Gene3D" id="3.40.50.150">
    <property type="entry name" value="Vaccinia Virus protein VP39"/>
    <property type="match status" value="1"/>
</dbReference>
<keyword evidence="3 7" id="KW-0808">Transferase</keyword>
<dbReference type="GO" id="GO:0008610">
    <property type="term" value="P:lipid biosynthetic process"/>
    <property type="evidence" value="ECO:0007669"/>
    <property type="project" value="InterPro"/>
</dbReference>
<name>A0A1I4U9T2_9HYPH</name>
<dbReference type="OrthoDB" id="9782855at2"/>
<gene>
    <name evidence="7" type="ORF">CXZ10_00720</name>
</gene>
<dbReference type="RefSeq" id="WP_101287034.1">
    <property type="nucleotide sequence ID" value="NZ_FOUQ01000007.1"/>
</dbReference>
<keyword evidence="5" id="KW-0443">Lipid metabolism</keyword>
<evidence type="ECO:0000256" key="3">
    <source>
        <dbReference type="ARBA" id="ARBA00022679"/>
    </source>
</evidence>
<dbReference type="GO" id="GO:0008168">
    <property type="term" value="F:methyltransferase activity"/>
    <property type="evidence" value="ECO:0007669"/>
    <property type="project" value="UniProtKB-KW"/>
</dbReference>
<reference evidence="7 8" key="1">
    <citation type="submission" date="2017-12" db="EMBL/GenBank/DDBJ databases">
        <title>Anaerobic carbon monoxide metabolism by Pleomorphomonas carboxyditropha sp. nov., a new mesophilic hydrogenogenic carboxidotroph.</title>
        <authorList>
            <person name="Esquivel-Elizondo S."/>
            <person name="Krajmalnik-Brown R."/>
        </authorList>
    </citation>
    <scope>NUCLEOTIDE SEQUENCE [LARGE SCALE GENOMIC DNA]</scope>
    <source>
        <strain evidence="7 8">R5-392</strain>
    </source>
</reference>
<protein>
    <submittedName>
        <fullName evidence="7">SAM-dependent methyltransferase</fullName>
    </submittedName>
</protein>
<comment type="caution">
    <text evidence="7">The sequence shown here is derived from an EMBL/GenBank/DDBJ whole genome shotgun (WGS) entry which is preliminary data.</text>
</comment>
<sequence>MVWAENILRGLLNKLVTRGSLELELYNGARWVFGDGSGKRVVVRVADRKVAGELIKDPEVRFGELYMDGRLDVVEGTLYDLLELLLQHGTAMRSFTGRKLFLMARKFRSLLFGRNTLLRSRRNVVHHYDLNAAFYELFLDTDRQYSCAYFAAPEMTLEEAQRAKCRHLAAKLLIDPGMSVLDIGSGWGGLGLYLAEVGEARSVKGVTLSDEQLAVARRRAADKGFDHVKFELQDYRNTRGTFDRIISVGMFEHVGRQNYDTYFQKAADLLAEDGVFMLHTIGHTSTPGPTNGWITKYIFPGGYLPALSEVATAVEKAGLMMADVEILRHHYADTLREWRARFMARRDKALALYDERFCRMWECYLAMCEAAFRFLDVVVYQFQLTHRNDVVPITRDYIAQREATLFAREKALGEPTAARSWRSTATVISGGQ</sequence>
<keyword evidence="4" id="KW-0949">S-adenosyl-L-methionine</keyword>
<dbReference type="InterPro" id="IPR050723">
    <property type="entry name" value="CFA/CMAS"/>
</dbReference>
<dbReference type="InterPro" id="IPR029063">
    <property type="entry name" value="SAM-dependent_MTases_sf"/>
</dbReference>
<evidence type="ECO:0000256" key="2">
    <source>
        <dbReference type="ARBA" id="ARBA00022603"/>
    </source>
</evidence>
<dbReference type="PANTHER" id="PTHR43667">
    <property type="entry name" value="CYCLOPROPANE-FATTY-ACYL-PHOSPHOLIPID SYNTHASE"/>
    <property type="match status" value="1"/>
</dbReference>
<comment type="similarity">
    <text evidence="1">Belongs to the CFA/CMAS family.</text>
</comment>
<dbReference type="GO" id="GO:0032259">
    <property type="term" value="P:methylation"/>
    <property type="evidence" value="ECO:0007669"/>
    <property type="project" value="UniProtKB-KW"/>
</dbReference>
<proteinExistence type="inferred from homology"/>
<evidence type="ECO:0000313" key="7">
    <source>
        <dbReference type="EMBL" id="PKR91269.1"/>
    </source>
</evidence>
<dbReference type="Pfam" id="PF02353">
    <property type="entry name" value="CMAS"/>
    <property type="match status" value="1"/>
</dbReference>
<evidence type="ECO:0000256" key="1">
    <source>
        <dbReference type="ARBA" id="ARBA00010815"/>
    </source>
</evidence>
<evidence type="ECO:0000313" key="8">
    <source>
        <dbReference type="Proteomes" id="UP000233491"/>
    </source>
</evidence>
<accession>A0A1I4U9T2</accession>
<dbReference type="Proteomes" id="UP000233491">
    <property type="component" value="Unassembled WGS sequence"/>
</dbReference>
<dbReference type="PANTHER" id="PTHR43667:SF1">
    <property type="entry name" value="CYCLOPROPANE-FATTY-ACYL-PHOSPHOLIPID SYNTHASE"/>
    <property type="match status" value="1"/>
</dbReference>
<feature type="active site" evidence="6">
    <location>
        <position position="368"/>
    </location>
</feature>
<dbReference type="SUPFAM" id="SSF53335">
    <property type="entry name" value="S-adenosyl-L-methionine-dependent methyltransferases"/>
    <property type="match status" value="1"/>
</dbReference>
<dbReference type="EMBL" id="PJNW01000001">
    <property type="protein sequence ID" value="PKR91269.1"/>
    <property type="molecule type" value="Genomic_DNA"/>
</dbReference>
<dbReference type="CDD" id="cd02440">
    <property type="entry name" value="AdoMet_MTases"/>
    <property type="match status" value="1"/>
</dbReference>